<dbReference type="Pfam" id="PF13561">
    <property type="entry name" value="adh_short_C2"/>
    <property type="match status" value="1"/>
</dbReference>
<dbReference type="AlphaFoldDB" id="A0A426FPP5"/>
<dbReference type="GO" id="GO:0016491">
    <property type="term" value="F:oxidoreductase activity"/>
    <property type="evidence" value="ECO:0007669"/>
    <property type="project" value="UniProtKB-KW"/>
</dbReference>
<gene>
    <name evidence="3" type="ORF">EHV23_11240</name>
</gene>
<keyword evidence="4" id="KW-1185">Reference proteome</keyword>
<dbReference type="PANTHER" id="PTHR43639:SF1">
    <property type="entry name" value="SHORT-CHAIN DEHYDROGENASE_REDUCTASE FAMILY PROTEIN"/>
    <property type="match status" value="1"/>
</dbReference>
<name>A0A426FPP5_9BURK</name>
<reference evidence="3 4" key="1">
    <citation type="submission" date="2018-11" db="EMBL/GenBank/DDBJ databases">
        <title>Genome sequencing of Lautropia sp. KCOM 2505 (= ChDC F240).</title>
        <authorList>
            <person name="Kook J.-K."/>
            <person name="Park S.-N."/>
            <person name="Lim Y.K."/>
        </authorList>
    </citation>
    <scope>NUCLEOTIDE SEQUENCE [LARGE SCALE GENOMIC DNA]</scope>
    <source>
        <strain evidence="3 4">KCOM 2505</strain>
    </source>
</reference>
<organism evidence="3 4">
    <name type="scientific">Lautropia dentalis</name>
    <dbReference type="NCBI Taxonomy" id="2490857"/>
    <lineage>
        <taxon>Bacteria</taxon>
        <taxon>Pseudomonadati</taxon>
        <taxon>Pseudomonadota</taxon>
        <taxon>Betaproteobacteria</taxon>
        <taxon>Burkholderiales</taxon>
        <taxon>Burkholderiaceae</taxon>
        <taxon>Lautropia</taxon>
    </lineage>
</organism>
<comment type="similarity">
    <text evidence="1">Belongs to the short-chain dehydrogenases/reductases (SDR) family.</text>
</comment>
<proteinExistence type="inferred from homology"/>
<dbReference type="SUPFAM" id="SSF51735">
    <property type="entry name" value="NAD(P)-binding Rossmann-fold domains"/>
    <property type="match status" value="1"/>
</dbReference>
<dbReference type="InterPro" id="IPR036291">
    <property type="entry name" value="NAD(P)-bd_dom_sf"/>
</dbReference>
<dbReference type="Gene3D" id="3.40.50.720">
    <property type="entry name" value="NAD(P)-binding Rossmann-like Domain"/>
    <property type="match status" value="1"/>
</dbReference>
<dbReference type="EMBL" id="RRUE01000002">
    <property type="protein sequence ID" value="RRN44647.1"/>
    <property type="molecule type" value="Genomic_DNA"/>
</dbReference>
<evidence type="ECO:0000256" key="2">
    <source>
        <dbReference type="ARBA" id="ARBA00023002"/>
    </source>
</evidence>
<keyword evidence="2" id="KW-0560">Oxidoreductase</keyword>
<dbReference type="OrthoDB" id="5292672at2"/>
<dbReference type="Proteomes" id="UP000270261">
    <property type="component" value="Unassembled WGS sequence"/>
</dbReference>
<dbReference type="Pfam" id="PF00106">
    <property type="entry name" value="adh_short"/>
    <property type="match status" value="1"/>
</dbReference>
<protein>
    <submittedName>
        <fullName evidence="3">SDR family oxidoreductase</fullName>
    </submittedName>
</protein>
<dbReference type="InterPro" id="IPR002347">
    <property type="entry name" value="SDR_fam"/>
</dbReference>
<evidence type="ECO:0000313" key="3">
    <source>
        <dbReference type="EMBL" id="RRN44647.1"/>
    </source>
</evidence>
<accession>A0A426FPP5</accession>
<sequence length="303" mass="30760">MVTGAGQRLGRAIALALAADGWDIGVHYRESADGAAQTVADITALGRRAVALQAGLDDASQCRQLVKRLADALGPVTGLVNSASRFDFDSIHSLTPQSFAAHLGPNLLAPLLLSQALLAQLPGRAVVSSTAPASLAPAVKPALSAGPGNPDSAANHARPAVQIAPAGSEAPDTSASPASAPAVIVNLLDQKLFNLNPDFLSYTLSKAALQAATTMLAQAMAPHVRVVGVAPGLTLPSYLQSDTDFAHAHRTLSPLGASSTAEDVAATVVFAMKTRSITGTTLLVDGGQHLLGLPRDASLMGQA</sequence>
<evidence type="ECO:0000256" key="1">
    <source>
        <dbReference type="ARBA" id="ARBA00006484"/>
    </source>
</evidence>
<dbReference type="PANTHER" id="PTHR43639">
    <property type="entry name" value="OXIDOREDUCTASE, SHORT-CHAIN DEHYDROGENASE/REDUCTASE FAMILY (AFU_ORTHOLOGUE AFUA_5G02870)"/>
    <property type="match status" value="1"/>
</dbReference>
<dbReference type="PRINTS" id="PR00081">
    <property type="entry name" value="GDHRDH"/>
</dbReference>
<evidence type="ECO:0000313" key="4">
    <source>
        <dbReference type="Proteomes" id="UP000270261"/>
    </source>
</evidence>
<comment type="caution">
    <text evidence="3">The sequence shown here is derived from an EMBL/GenBank/DDBJ whole genome shotgun (WGS) entry which is preliminary data.</text>
</comment>